<feature type="compositionally biased region" description="Basic and acidic residues" evidence="1">
    <location>
        <begin position="35"/>
        <end position="45"/>
    </location>
</feature>
<evidence type="ECO:0000313" key="3">
    <source>
        <dbReference type="Proteomes" id="UP000652761"/>
    </source>
</evidence>
<feature type="region of interest" description="Disordered" evidence="1">
    <location>
        <begin position="1"/>
        <end position="84"/>
    </location>
</feature>
<feature type="compositionally biased region" description="Polar residues" evidence="1">
    <location>
        <begin position="63"/>
        <end position="84"/>
    </location>
</feature>
<dbReference type="AlphaFoldDB" id="A0A843TPV3"/>
<dbReference type="EMBL" id="NMUH01000099">
    <property type="protein sequence ID" value="MQL71463.1"/>
    <property type="molecule type" value="Genomic_DNA"/>
</dbReference>
<name>A0A843TPV3_COLES</name>
<keyword evidence="3" id="KW-1185">Reference proteome</keyword>
<dbReference type="Proteomes" id="UP000652761">
    <property type="component" value="Unassembled WGS sequence"/>
</dbReference>
<evidence type="ECO:0000256" key="1">
    <source>
        <dbReference type="SAM" id="MobiDB-lite"/>
    </source>
</evidence>
<feature type="compositionally biased region" description="Polar residues" evidence="1">
    <location>
        <begin position="1"/>
        <end position="13"/>
    </location>
</feature>
<feature type="compositionally biased region" description="Basic and acidic residues" evidence="1">
    <location>
        <begin position="52"/>
        <end position="62"/>
    </location>
</feature>
<proteinExistence type="predicted"/>
<organism evidence="2 3">
    <name type="scientific">Colocasia esculenta</name>
    <name type="common">Wild taro</name>
    <name type="synonym">Arum esculentum</name>
    <dbReference type="NCBI Taxonomy" id="4460"/>
    <lineage>
        <taxon>Eukaryota</taxon>
        <taxon>Viridiplantae</taxon>
        <taxon>Streptophyta</taxon>
        <taxon>Embryophyta</taxon>
        <taxon>Tracheophyta</taxon>
        <taxon>Spermatophyta</taxon>
        <taxon>Magnoliopsida</taxon>
        <taxon>Liliopsida</taxon>
        <taxon>Araceae</taxon>
        <taxon>Aroideae</taxon>
        <taxon>Colocasieae</taxon>
        <taxon>Colocasia</taxon>
    </lineage>
</organism>
<protein>
    <submittedName>
        <fullName evidence="2">Uncharacterized protein</fullName>
    </submittedName>
</protein>
<accession>A0A843TPV3</accession>
<gene>
    <name evidence="2" type="ORF">Taro_003813</name>
</gene>
<evidence type="ECO:0000313" key="2">
    <source>
        <dbReference type="EMBL" id="MQL71463.1"/>
    </source>
</evidence>
<sequence length="84" mass="8755">MAAAPSGSQSYSPITKREATNGASDDEHNGDEEGGFLKEAKKLIFLDEEDPSNDHSTGDDGRTSNGTETTAARTPGQVGTRTGI</sequence>
<comment type="caution">
    <text evidence="2">The sequence shown here is derived from an EMBL/GenBank/DDBJ whole genome shotgun (WGS) entry which is preliminary data.</text>
</comment>
<reference evidence="2" key="1">
    <citation type="submission" date="2017-07" db="EMBL/GenBank/DDBJ databases">
        <title>Taro Niue Genome Assembly and Annotation.</title>
        <authorList>
            <person name="Atibalentja N."/>
            <person name="Keating K."/>
            <person name="Fields C.J."/>
        </authorList>
    </citation>
    <scope>NUCLEOTIDE SEQUENCE</scope>
    <source>
        <strain evidence="2">Niue_2</strain>
        <tissue evidence="2">Leaf</tissue>
    </source>
</reference>